<gene>
    <name evidence="1" type="ORF">FHR99_002478</name>
</gene>
<name>A0A7W4W696_9GAMM</name>
<evidence type="ECO:0000313" key="2">
    <source>
        <dbReference type="Proteomes" id="UP000537130"/>
    </source>
</evidence>
<proteinExistence type="predicted"/>
<comment type="caution">
    <text evidence="1">The sequence shown here is derived from an EMBL/GenBank/DDBJ whole genome shotgun (WGS) entry which is preliminary data.</text>
</comment>
<reference evidence="1 2" key="1">
    <citation type="submission" date="2020-08" db="EMBL/GenBank/DDBJ databases">
        <title>Genomic Encyclopedia of Type Strains, Phase III (KMG-III): the genomes of soil and plant-associated and newly described type strains.</title>
        <authorList>
            <person name="Whitman W."/>
        </authorList>
    </citation>
    <scope>NUCLEOTIDE SEQUENCE [LARGE SCALE GENOMIC DNA]</scope>
    <source>
        <strain evidence="1 2">CECT 8654</strain>
    </source>
</reference>
<keyword evidence="2" id="KW-1185">Reference proteome</keyword>
<sequence>MNSNNKAHPFKVKLGFSSAADVVRDGRQGLRIPTRYGVDGSGGATETHWCDATDLAEDRSKIPGLSAGFDQIDLSGRENLQDVLAKVREAGELSDEHARLVRSEIQGKRFRLSDGRRLRVLFVAPEGFIMRRSGPNGLDVSSGQAMTERNGHKAADQVHGDQNVYGTPLKQMLKGAAPWLFRHNTLGRRNRLSPVCLLNLWLPLQQCTQPLTLADRRTVDVATQQLHYALPTGDFLDRNEDQALNDIWLFLHDRQQHWYCDSAMNSERAYVFETLGAPHGAATLPGEDIAESCYLALEKLELQIKAGEDVEPITPLPDLPPETPSSLRSVLEEADLLFSKAGGQASDLIVEHARALRQRLTRQSLEMRLVALVY</sequence>
<dbReference type="EMBL" id="JACHWY010000003">
    <property type="protein sequence ID" value="MBB3048204.1"/>
    <property type="molecule type" value="Genomic_DNA"/>
</dbReference>
<organism evidence="1 2">
    <name type="scientific">Litorivivens lipolytica</name>
    <dbReference type="NCBI Taxonomy" id="1524264"/>
    <lineage>
        <taxon>Bacteria</taxon>
        <taxon>Pseudomonadati</taxon>
        <taxon>Pseudomonadota</taxon>
        <taxon>Gammaproteobacteria</taxon>
        <taxon>Litorivivens</taxon>
    </lineage>
</organism>
<dbReference type="AlphaFoldDB" id="A0A7W4W696"/>
<evidence type="ECO:0000313" key="1">
    <source>
        <dbReference type="EMBL" id="MBB3048204.1"/>
    </source>
</evidence>
<accession>A0A7W4W696</accession>
<dbReference type="Proteomes" id="UP000537130">
    <property type="component" value="Unassembled WGS sequence"/>
</dbReference>
<protein>
    <submittedName>
        <fullName evidence="1">Uncharacterized protein</fullName>
    </submittedName>
</protein>
<dbReference type="RefSeq" id="WP_183411003.1">
    <property type="nucleotide sequence ID" value="NZ_JACHWY010000003.1"/>
</dbReference>